<comment type="caution">
    <text evidence="3">The sequence shown here is derived from an EMBL/GenBank/DDBJ whole genome shotgun (WGS) entry which is preliminary data.</text>
</comment>
<dbReference type="EMBL" id="ATLC01000054">
    <property type="protein sequence ID" value="EPJ27488.1"/>
    <property type="molecule type" value="Genomic_DNA"/>
</dbReference>
<feature type="transmembrane region" description="Helical" evidence="2">
    <location>
        <begin position="69"/>
        <end position="91"/>
    </location>
</feature>
<evidence type="ECO:0000313" key="3">
    <source>
        <dbReference type="EMBL" id="EPJ27488.1"/>
    </source>
</evidence>
<evidence type="ECO:0000256" key="2">
    <source>
        <dbReference type="SAM" id="Phobius"/>
    </source>
</evidence>
<name>A0ABN0MNK1_CHLPS</name>
<gene>
    <name evidence="3" type="ORF">CP99DC5_0968</name>
</gene>
<keyword evidence="2" id="KW-0812">Transmembrane</keyword>
<keyword evidence="4" id="KW-1185">Reference proteome</keyword>
<dbReference type="Proteomes" id="UP000014627">
    <property type="component" value="Unassembled WGS sequence"/>
</dbReference>
<evidence type="ECO:0000256" key="1">
    <source>
        <dbReference type="SAM" id="MobiDB-lite"/>
    </source>
</evidence>
<protein>
    <submittedName>
        <fullName evidence="3">Inner membrane protein</fullName>
    </submittedName>
</protein>
<keyword evidence="2" id="KW-0472">Membrane</keyword>
<proteinExistence type="predicted"/>
<accession>A0ABN0MNK1</accession>
<feature type="transmembrane region" description="Helical" evidence="2">
    <location>
        <begin position="179"/>
        <end position="197"/>
    </location>
</feature>
<evidence type="ECO:0000313" key="4">
    <source>
        <dbReference type="Proteomes" id="UP000014627"/>
    </source>
</evidence>
<feature type="transmembrane region" description="Helical" evidence="2">
    <location>
        <begin position="36"/>
        <end position="63"/>
    </location>
</feature>
<organism evidence="3 4">
    <name type="scientific">Chlamydia psittaci 99DC5</name>
    <dbReference type="NCBI Taxonomy" id="1112251"/>
    <lineage>
        <taxon>Bacteria</taxon>
        <taxon>Pseudomonadati</taxon>
        <taxon>Chlamydiota</taxon>
        <taxon>Chlamydiia</taxon>
        <taxon>Chlamydiales</taxon>
        <taxon>Chlamydiaceae</taxon>
        <taxon>Chlamydia/Chlamydophila group</taxon>
        <taxon>Chlamydia</taxon>
    </lineage>
</organism>
<keyword evidence="2" id="KW-1133">Transmembrane helix</keyword>
<sequence>MLVAPEIQFKNSDNEVKTISILANNVNFIKNERQTFLAVIVALALGIILLIVGICVLILPLGLTSALSIPLGVAGIVIGSAAIAYCLKVVYYQNAVWRKNYLEIRNVLREHGLPRPQEKNTDPILSILFPSSLDILTYSRVHSMGKTRTVIAMVKIVLGIGCIVGAVISQLLLTTWFRPGISLGLGITGAALFVGGIQDIRAFSLSAQGISHFYLMQHEQIARKSEKELSEQVVESAKSCSTLLESHLEQANQRNMDLQTQITAQNLKISYLQNRISTLEAMPSSQSNEEVASTWFPTIASSISSISRFFTTPSTTYDQFDCLPPADCLPAITFPQPMSERAELQNETHPSSSGSDEHEDSFEDASEELDFVG</sequence>
<dbReference type="RefSeq" id="WP_006343191.1">
    <property type="nucleotide sequence ID" value="NZ_KE356190.1"/>
</dbReference>
<dbReference type="GeneID" id="12242972"/>
<feature type="compositionally biased region" description="Acidic residues" evidence="1">
    <location>
        <begin position="357"/>
        <end position="373"/>
    </location>
</feature>
<feature type="transmembrane region" description="Helical" evidence="2">
    <location>
        <begin position="150"/>
        <end position="173"/>
    </location>
</feature>
<feature type="region of interest" description="Disordered" evidence="1">
    <location>
        <begin position="333"/>
        <end position="373"/>
    </location>
</feature>
<reference evidence="3 4" key="1">
    <citation type="submission" date="2013-04" db="EMBL/GenBank/DDBJ databases">
        <title>Genome sequence of Chlamydia psittaci 99DC5.</title>
        <authorList>
            <person name="Huot-Creasy H."/>
            <person name="McCracken C.L."/>
            <person name="Humphries M."/>
            <person name="Sachse K."/>
            <person name="Laroucau K."/>
            <person name="Bavoil P."/>
            <person name="Myers G.S."/>
        </authorList>
    </citation>
    <scope>NUCLEOTIDE SEQUENCE [LARGE SCALE GENOMIC DNA]</scope>
    <source>
        <strain evidence="3 4">99DC5</strain>
    </source>
</reference>